<sequence>MNNTHLSTNDHHAIDRLFEKAASYVEEARNRVQRSINSEMVQAYWYIGRDIVTEPILC</sequence>
<dbReference type="EMBL" id="FN650140">
    <property type="protein sequence ID" value="CBJ12489.1"/>
    <property type="molecule type" value="Genomic_DNA"/>
</dbReference>
<protein>
    <recommendedName>
        <fullName evidence="3">YhcG N-terminal domain-containing protein</fullName>
    </recommendedName>
</protein>
<evidence type="ECO:0000313" key="2">
    <source>
        <dbReference type="Proteomes" id="UP000001060"/>
    </source>
</evidence>
<dbReference type="HOGENOM" id="CLU_2973926_0_0_6"/>
<dbReference type="AlphaFoldDB" id="D3HJA6"/>
<dbReference type="Proteomes" id="UP000001060">
    <property type="component" value="Chromosome"/>
</dbReference>
<evidence type="ECO:0000313" key="1">
    <source>
        <dbReference type="EMBL" id="CBJ12489.1"/>
    </source>
</evidence>
<dbReference type="GeneID" id="40927807"/>
<dbReference type="KEGG" id="llo:LLO_2100"/>
<evidence type="ECO:0008006" key="3">
    <source>
        <dbReference type="Google" id="ProtNLM"/>
    </source>
</evidence>
<organism evidence="1 2">
    <name type="scientific">Legionella longbeachae serogroup 1 (strain NSW150)</name>
    <dbReference type="NCBI Taxonomy" id="661367"/>
    <lineage>
        <taxon>Bacteria</taxon>
        <taxon>Pseudomonadati</taxon>
        <taxon>Pseudomonadota</taxon>
        <taxon>Gammaproteobacteria</taxon>
        <taxon>Legionellales</taxon>
        <taxon>Legionellaceae</taxon>
        <taxon>Legionella</taxon>
    </lineage>
</organism>
<dbReference type="RefSeq" id="WP_003636586.1">
    <property type="nucleotide sequence ID" value="NC_013861.1"/>
</dbReference>
<accession>D3HJA6</accession>
<dbReference type="OrthoDB" id="9801263at2"/>
<proteinExistence type="predicted"/>
<reference evidence="1 2" key="1">
    <citation type="journal article" date="2010" name="PLoS Genet.">
        <title>Analysis of the Legionella longbeachae genome and transcriptome uncovers unique strategies to cause Legionnaires' disease.</title>
        <authorList>
            <person name="Cazalet C."/>
            <person name="Gomez-Valero L."/>
            <person name="Rusniok C."/>
            <person name="Lomma M."/>
            <person name="Dervins-Ravault D."/>
            <person name="Newton H."/>
            <person name="Sansom F."/>
            <person name="Jarraud S."/>
            <person name="Zidane N."/>
            <person name="Ma L."/>
            <person name="Bouchier C."/>
            <person name="Etienne J."/>
            <person name="Hartland E."/>
            <person name="Buchrieser C."/>
        </authorList>
    </citation>
    <scope>NUCLEOTIDE SEQUENCE [LARGE SCALE GENOMIC DNA]</scope>
    <source>
        <strain evidence="1 2">NSW150</strain>
    </source>
</reference>
<gene>
    <name evidence="1" type="ordered locus">LLO_2100</name>
</gene>
<keyword evidence="2" id="KW-1185">Reference proteome</keyword>
<name>D3HJA6_LEGLN</name>